<dbReference type="KEGG" id="nai:NECAME_19143"/>
<proteinExistence type="predicted"/>
<dbReference type="SUPFAM" id="SSF52096">
    <property type="entry name" value="ClpP/crotonase"/>
    <property type="match status" value="1"/>
</dbReference>
<sequence length="84" mass="9391">MFVLSCSKVMSKELFVQLDKKAFVPFKVLKSEILWESDGADLKERKSMPVEQVPVFVDSLRASFSELELLPQPVIAAIDGYALG</sequence>
<dbReference type="InterPro" id="IPR029045">
    <property type="entry name" value="ClpP/crotonase-like_dom_sf"/>
</dbReference>
<dbReference type="OrthoDB" id="410701at2759"/>
<dbReference type="EMBL" id="KI666619">
    <property type="protein sequence ID" value="ETN71875.1"/>
    <property type="molecule type" value="Genomic_DNA"/>
</dbReference>
<reference evidence="2" key="1">
    <citation type="journal article" date="2014" name="Nat. Genet.">
        <title>Genome of the human hookworm Necator americanus.</title>
        <authorList>
            <person name="Tang Y.T."/>
            <person name="Gao X."/>
            <person name="Rosa B.A."/>
            <person name="Abubucker S."/>
            <person name="Hallsworth-Pepin K."/>
            <person name="Martin J."/>
            <person name="Tyagi R."/>
            <person name="Heizer E."/>
            <person name="Zhang X."/>
            <person name="Bhonagiri-Palsikar V."/>
            <person name="Minx P."/>
            <person name="Warren W.C."/>
            <person name="Wang Q."/>
            <person name="Zhan B."/>
            <person name="Hotez P.J."/>
            <person name="Sternberg P.W."/>
            <person name="Dougall A."/>
            <person name="Gaze S.T."/>
            <person name="Mulvenna J."/>
            <person name="Sotillo J."/>
            <person name="Ranganathan S."/>
            <person name="Rabelo E.M."/>
            <person name="Wilson R.K."/>
            <person name="Felgner P.L."/>
            <person name="Bethony J."/>
            <person name="Hawdon J.M."/>
            <person name="Gasser R.B."/>
            <person name="Loukas A."/>
            <person name="Mitreva M."/>
        </authorList>
    </citation>
    <scope>NUCLEOTIDE SEQUENCE [LARGE SCALE GENOMIC DNA]</scope>
</reference>
<dbReference type="Gene3D" id="3.90.226.10">
    <property type="entry name" value="2-enoyl-CoA Hydratase, Chain A, domain 1"/>
    <property type="match status" value="1"/>
</dbReference>
<feature type="non-terminal residue" evidence="1">
    <location>
        <position position="84"/>
    </location>
</feature>
<accession>W2SQH7</accession>
<name>W2SQH7_NECAM</name>
<organism evidence="1 2">
    <name type="scientific">Necator americanus</name>
    <name type="common">Human hookworm</name>
    <dbReference type="NCBI Taxonomy" id="51031"/>
    <lineage>
        <taxon>Eukaryota</taxon>
        <taxon>Metazoa</taxon>
        <taxon>Ecdysozoa</taxon>
        <taxon>Nematoda</taxon>
        <taxon>Chromadorea</taxon>
        <taxon>Rhabditida</taxon>
        <taxon>Rhabditina</taxon>
        <taxon>Rhabditomorpha</taxon>
        <taxon>Strongyloidea</taxon>
        <taxon>Ancylostomatidae</taxon>
        <taxon>Bunostominae</taxon>
        <taxon>Necator</taxon>
    </lineage>
</organism>
<gene>
    <name evidence="1" type="ORF">NECAME_19143</name>
</gene>
<dbReference type="Proteomes" id="UP000053676">
    <property type="component" value="Unassembled WGS sequence"/>
</dbReference>
<evidence type="ECO:0000313" key="2">
    <source>
        <dbReference type="Proteomes" id="UP000053676"/>
    </source>
</evidence>
<protein>
    <submittedName>
        <fullName evidence="1">Uncharacterized protein</fullName>
    </submittedName>
</protein>
<evidence type="ECO:0000313" key="1">
    <source>
        <dbReference type="EMBL" id="ETN71875.1"/>
    </source>
</evidence>
<keyword evidence="2" id="KW-1185">Reference proteome</keyword>
<dbReference type="STRING" id="51031.W2SQH7"/>
<dbReference type="AlphaFoldDB" id="W2SQH7"/>